<dbReference type="Proteomes" id="UP000009376">
    <property type="component" value="Unassembled WGS sequence"/>
</dbReference>
<dbReference type="InterPro" id="IPR007029">
    <property type="entry name" value="YHS_dom"/>
</dbReference>
<feature type="domain" description="TRASH" evidence="1">
    <location>
        <begin position="3"/>
        <end position="40"/>
    </location>
</feature>
<protein>
    <submittedName>
        <fullName evidence="3">YHS domain protein</fullName>
    </submittedName>
</protein>
<dbReference type="GO" id="GO:0016491">
    <property type="term" value="F:oxidoreductase activity"/>
    <property type="evidence" value="ECO:0007669"/>
    <property type="project" value="InterPro"/>
</dbReference>
<evidence type="ECO:0000313" key="3">
    <source>
        <dbReference type="EMBL" id="EFD92741.1"/>
    </source>
</evidence>
<dbReference type="InterPro" id="IPR012348">
    <property type="entry name" value="RNR-like"/>
</dbReference>
<proteinExistence type="predicted"/>
<dbReference type="SUPFAM" id="SSF47240">
    <property type="entry name" value="Ferritin-like"/>
    <property type="match status" value="1"/>
</dbReference>
<sequence length="45" mass="5328">MEDPVCQMEVTEKSPYKSAVNGKTYYFCSKECKDKFDINPLKYLR</sequence>
<dbReference type="Gene3D" id="1.10.620.20">
    <property type="entry name" value="Ribonucleotide Reductase, subunit A"/>
    <property type="match status" value="1"/>
</dbReference>
<name>D6GVK1_PARA5</name>
<dbReference type="Pfam" id="PF04945">
    <property type="entry name" value="YHS"/>
    <property type="match status" value="1"/>
</dbReference>
<dbReference type="AlphaFoldDB" id="D6GVK1"/>
<reference evidence="3 4" key="1">
    <citation type="journal article" date="2010" name="Proc. Natl. Acad. Sci. U.S.A.">
        <title>Enigmatic, ultrasmall, uncultivated Archaea.</title>
        <authorList>
            <person name="Baker B.J."/>
            <person name="Comolli L.R."/>
            <person name="Dick G.J."/>
            <person name="Hauser L.J."/>
            <person name="Hyatt D."/>
            <person name="Dill B.D."/>
            <person name="Land M.L."/>
            <person name="Verberkmoes N.C."/>
            <person name="Hettich R.L."/>
            <person name="Banfield J.F."/>
        </authorList>
    </citation>
    <scope>NUCLEOTIDE SEQUENCE [LARGE SCALE GENOMIC DNA]</scope>
</reference>
<dbReference type="InterPro" id="IPR009078">
    <property type="entry name" value="Ferritin-like_SF"/>
</dbReference>
<evidence type="ECO:0000313" key="4">
    <source>
        <dbReference type="Proteomes" id="UP000009376"/>
    </source>
</evidence>
<dbReference type="SMART" id="SM00746">
    <property type="entry name" value="TRASH"/>
    <property type="match status" value="1"/>
</dbReference>
<accession>D6GVK1</accession>
<evidence type="ECO:0000313" key="2">
    <source>
        <dbReference type="EMBL" id="EFD92264.1"/>
    </source>
</evidence>
<organism evidence="3 4">
    <name type="scientific">Candidatus Parvarchaeum acidophilus ARMAN-5</name>
    <dbReference type="NCBI Taxonomy" id="662762"/>
    <lineage>
        <taxon>Archaea</taxon>
        <taxon>Candidatus Parvarchaeota</taxon>
        <taxon>Candidatus Parvarchaeum</taxon>
    </lineage>
</organism>
<dbReference type="EMBL" id="GG745554">
    <property type="protein sequence ID" value="EFD92741.1"/>
    <property type="molecule type" value="Genomic_DNA"/>
</dbReference>
<dbReference type="EMBL" id="GG745613">
    <property type="protein sequence ID" value="EFD92264.1"/>
    <property type="molecule type" value="Genomic_DNA"/>
</dbReference>
<evidence type="ECO:0000259" key="1">
    <source>
        <dbReference type="SMART" id="SM00746"/>
    </source>
</evidence>
<dbReference type="InterPro" id="IPR011017">
    <property type="entry name" value="TRASH_dom"/>
</dbReference>
<gene>
    <name evidence="3" type="ORF">BJBARM5_0514</name>
    <name evidence="2" type="ORF">BJBARM5_1026</name>
</gene>